<feature type="chain" id="PRO_5039157461" evidence="2">
    <location>
        <begin position="24"/>
        <end position="353"/>
    </location>
</feature>
<dbReference type="PROSITE" id="PS51257">
    <property type="entry name" value="PROKAR_LIPOPROTEIN"/>
    <property type="match status" value="1"/>
</dbReference>
<evidence type="ECO:0000256" key="2">
    <source>
        <dbReference type="SAM" id="SignalP"/>
    </source>
</evidence>
<dbReference type="Gene3D" id="3.40.190.10">
    <property type="entry name" value="Periplasmic binding protein-like II"/>
    <property type="match status" value="2"/>
</dbReference>
<dbReference type="EMBL" id="OCNK01000002">
    <property type="protein sequence ID" value="SOD98334.1"/>
    <property type="molecule type" value="Genomic_DNA"/>
</dbReference>
<dbReference type="AlphaFoldDB" id="A0A286GTL8"/>
<accession>A0A286GTL8</accession>
<evidence type="ECO:0000313" key="3">
    <source>
        <dbReference type="EMBL" id="SOD98334.1"/>
    </source>
</evidence>
<keyword evidence="4" id="KW-1185">Reference proteome</keyword>
<keyword evidence="1 2" id="KW-0732">Signal</keyword>
<feature type="signal peptide" evidence="2">
    <location>
        <begin position="1"/>
        <end position="23"/>
    </location>
</feature>
<evidence type="ECO:0000256" key="1">
    <source>
        <dbReference type="ARBA" id="ARBA00022729"/>
    </source>
</evidence>
<gene>
    <name evidence="3" type="ORF">SAMN06272739_1845</name>
</gene>
<evidence type="ECO:0000313" key="4">
    <source>
        <dbReference type="Proteomes" id="UP000219482"/>
    </source>
</evidence>
<name>A0A286GTL8_9ACTN</name>
<dbReference type="InterPro" id="IPR006059">
    <property type="entry name" value="SBP"/>
</dbReference>
<proteinExistence type="predicted"/>
<dbReference type="SUPFAM" id="SSF53850">
    <property type="entry name" value="Periplasmic binding protein-like II"/>
    <property type="match status" value="1"/>
</dbReference>
<sequence length="353" mass="36654">MRARKKSMAPGAGPALTMTLTLALTLTACGGGGNDDGGEEVAAPTLDNSAELDELVSAAQEEGCLTVYGTVDETILQSVTEAFTEQYDVPASFVRLVSADLSQRFSTEAQAGATVADVVLLTSSPFYGEALGNGWLQPVNEAELPAFPGEFPEDYTSDEGATPVVSLVPTTMVYNTDLVSEAPTSWEDYGDPANKGELLLAEPSSSPANVAFWALMREEYGDEFLEAVAANEPRWYNSAVPATQGVAAGEGALGFPGVAAIVAGLQEQNAPVDAAVLSPTTGPEIGLGLAAESPCPNAGKLFANYLLSEEGNTYFNEVSEAISPYGEDVQDFVRPTPVPEAEAAEISALLGAP</sequence>
<dbReference type="PANTHER" id="PTHR30006:SF24">
    <property type="entry name" value="SLL0237 PROTEIN"/>
    <property type="match status" value="1"/>
</dbReference>
<dbReference type="Proteomes" id="UP000219482">
    <property type="component" value="Unassembled WGS sequence"/>
</dbReference>
<dbReference type="Pfam" id="PF01547">
    <property type="entry name" value="SBP_bac_1"/>
    <property type="match status" value="1"/>
</dbReference>
<dbReference type="PANTHER" id="PTHR30006">
    <property type="entry name" value="THIAMINE-BINDING PERIPLASMIC PROTEIN-RELATED"/>
    <property type="match status" value="1"/>
</dbReference>
<organism evidence="3 4">
    <name type="scientific">Blastococcus haudaquaticus</name>
    <dbReference type="NCBI Taxonomy" id="1938745"/>
    <lineage>
        <taxon>Bacteria</taxon>
        <taxon>Bacillati</taxon>
        <taxon>Actinomycetota</taxon>
        <taxon>Actinomycetes</taxon>
        <taxon>Geodermatophilales</taxon>
        <taxon>Geodermatophilaceae</taxon>
        <taxon>Blastococcus</taxon>
    </lineage>
</organism>
<dbReference type="RefSeq" id="WP_200814636.1">
    <property type="nucleotide sequence ID" value="NZ_OCNK01000002.1"/>
</dbReference>
<protein>
    <submittedName>
        <fullName evidence="3">Iron(III) transport system substrate-binding protein</fullName>
    </submittedName>
</protein>
<reference evidence="4" key="1">
    <citation type="submission" date="2017-09" db="EMBL/GenBank/DDBJ databases">
        <authorList>
            <person name="Varghese N."/>
            <person name="Submissions S."/>
        </authorList>
    </citation>
    <scope>NUCLEOTIDE SEQUENCE [LARGE SCALE GENOMIC DNA]</scope>
    <source>
        <strain evidence="4">DSM 44270</strain>
    </source>
</reference>